<dbReference type="GO" id="GO:0016301">
    <property type="term" value="F:kinase activity"/>
    <property type="evidence" value="ECO:0007669"/>
    <property type="project" value="UniProtKB-KW"/>
</dbReference>
<dbReference type="PANTHER" id="PTHR43071">
    <property type="entry name" value="2-AMINO-4-HYDROXY-6-HYDROXYMETHYLDIHYDROPTERIDINE PYROPHOSPHOKINASE"/>
    <property type="match status" value="1"/>
</dbReference>
<sequence length="188" mass="20215">MSEQLYLIALGGNLPSDAGAPEATLRAALSQFPDMGASVCAASRMYRTPCFPAGAGPDYVNAAAALSFDGKPADLLQLLHELEGRFGRTRVQRWGQRTLDLDLLAAGDLILPDEATYAAWHGLPLERQMRDAPDRLILPHPRLHERAFVLVPLNDVASGWVHPVTGQSVATMLSALPKDAVAEVVPLD</sequence>
<feature type="domain" description="7,8-dihydro-6-hydroxymethylpterin-pyrophosphokinase" evidence="13">
    <location>
        <begin position="8"/>
        <end position="157"/>
    </location>
</feature>
<evidence type="ECO:0000256" key="5">
    <source>
        <dbReference type="ARBA" id="ARBA00022679"/>
    </source>
</evidence>
<dbReference type="CDD" id="cd00483">
    <property type="entry name" value="HPPK"/>
    <property type="match status" value="1"/>
</dbReference>
<dbReference type="EC" id="2.7.6.3" evidence="3"/>
<reference evidence="14 15" key="1">
    <citation type="submission" date="2015-04" db="EMBL/GenBank/DDBJ databases">
        <title>The draft genome sequence of Roseovarius sp.R12b.</title>
        <authorList>
            <person name="Li G."/>
            <person name="Lai Q."/>
            <person name="Shao Z."/>
            <person name="Yan P."/>
        </authorList>
    </citation>
    <scope>NUCLEOTIDE SEQUENCE [LARGE SCALE GENOMIC DNA]</scope>
    <source>
        <strain evidence="14 15">R12B</strain>
    </source>
</reference>
<keyword evidence="15" id="KW-1185">Reference proteome</keyword>
<dbReference type="Proteomes" id="UP000051295">
    <property type="component" value="Unassembled WGS sequence"/>
</dbReference>
<dbReference type="AlphaFoldDB" id="A0A0T5NYN8"/>
<evidence type="ECO:0000256" key="4">
    <source>
        <dbReference type="ARBA" id="ARBA00016218"/>
    </source>
</evidence>
<gene>
    <name evidence="14" type="ORF">XM53_05645</name>
</gene>
<evidence type="ECO:0000313" key="14">
    <source>
        <dbReference type="EMBL" id="KRS14019.1"/>
    </source>
</evidence>
<dbReference type="OrthoDB" id="9808041at2"/>
<evidence type="ECO:0000256" key="9">
    <source>
        <dbReference type="ARBA" id="ARBA00022909"/>
    </source>
</evidence>
<evidence type="ECO:0000256" key="1">
    <source>
        <dbReference type="ARBA" id="ARBA00005051"/>
    </source>
</evidence>
<dbReference type="NCBIfam" id="TIGR01498">
    <property type="entry name" value="folK"/>
    <property type="match status" value="1"/>
</dbReference>
<dbReference type="RefSeq" id="WP_057791124.1">
    <property type="nucleotide sequence ID" value="NZ_LAXJ01000003.1"/>
</dbReference>
<comment type="pathway">
    <text evidence="1">Cofactor biosynthesis; tetrahydrofolate biosynthesis; 2-amino-4-hydroxy-6-hydroxymethyl-7,8-dihydropteridine diphosphate from 7,8-dihydroneopterin triphosphate: step 4/4.</text>
</comment>
<keyword evidence="5" id="KW-0808">Transferase</keyword>
<comment type="caution">
    <text evidence="14">The sequence shown here is derived from an EMBL/GenBank/DDBJ whole genome shotgun (WGS) entry which is preliminary data.</text>
</comment>
<dbReference type="PANTHER" id="PTHR43071:SF1">
    <property type="entry name" value="2-AMINO-4-HYDROXY-6-HYDROXYMETHYLDIHYDROPTERIDINE PYROPHOSPHOKINASE"/>
    <property type="match status" value="1"/>
</dbReference>
<evidence type="ECO:0000256" key="6">
    <source>
        <dbReference type="ARBA" id="ARBA00022741"/>
    </source>
</evidence>
<keyword evidence="9" id="KW-0289">Folate biosynthesis</keyword>
<dbReference type="SUPFAM" id="SSF55083">
    <property type="entry name" value="6-hydroxymethyl-7,8-dihydropterin pyrophosphokinase, HPPK"/>
    <property type="match status" value="1"/>
</dbReference>
<dbReference type="InterPro" id="IPR035907">
    <property type="entry name" value="Hppk_sf"/>
</dbReference>
<evidence type="ECO:0000256" key="12">
    <source>
        <dbReference type="ARBA" id="ARBA00033413"/>
    </source>
</evidence>
<accession>A0A0T5NYN8</accession>
<keyword evidence="8" id="KW-0067">ATP-binding</keyword>
<dbReference type="STRING" id="1641875.XM53_05645"/>
<dbReference type="InterPro" id="IPR000550">
    <property type="entry name" value="Hppk"/>
</dbReference>
<evidence type="ECO:0000313" key="15">
    <source>
        <dbReference type="Proteomes" id="UP000051295"/>
    </source>
</evidence>
<evidence type="ECO:0000256" key="11">
    <source>
        <dbReference type="ARBA" id="ARBA00029766"/>
    </source>
</evidence>
<protein>
    <recommendedName>
        <fullName evidence="4">2-amino-4-hydroxy-6-hydroxymethyldihydropteridine pyrophosphokinase</fullName>
        <ecNumber evidence="3">2.7.6.3</ecNumber>
    </recommendedName>
    <alternativeName>
        <fullName evidence="11">6-hydroxymethyl-7,8-dihydropterin pyrophosphokinase</fullName>
    </alternativeName>
    <alternativeName>
        <fullName evidence="12">7,8-dihydro-6-hydroxymethylpterin-pyrophosphokinase</fullName>
    </alternativeName>
</protein>
<dbReference type="Gene3D" id="3.30.70.560">
    <property type="entry name" value="7,8-Dihydro-6-hydroxymethylpterin-pyrophosphokinase HPPK"/>
    <property type="match status" value="1"/>
</dbReference>
<comment type="similarity">
    <text evidence="2">Belongs to the HPPK family.</text>
</comment>
<dbReference type="GO" id="GO:0046654">
    <property type="term" value="P:tetrahydrofolate biosynthetic process"/>
    <property type="evidence" value="ECO:0007669"/>
    <property type="project" value="UniProtKB-UniPathway"/>
</dbReference>
<proteinExistence type="inferred from homology"/>
<comment type="function">
    <text evidence="10">Catalyzes the transfer of pyrophosphate from adenosine triphosphate (ATP) to 6-hydroxymethyl-7,8-dihydropterin, an enzymatic step in folate biosynthesis pathway.</text>
</comment>
<evidence type="ECO:0000259" key="13">
    <source>
        <dbReference type="Pfam" id="PF01288"/>
    </source>
</evidence>
<keyword evidence="6" id="KW-0547">Nucleotide-binding</keyword>
<organism evidence="14 15">
    <name type="scientific">Roseovarius atlanticus</name>
    <dbReference type="NCBI Taxonomy" id="1641875"/>
    <lineage>
        <taxon>Bacteria</taxon>
        <taxon>Pseudomonadati</taxon>
        <taxon>Pseudomonadota</taxon>
        <taxon>Alphaproteobacteria</taxon>
        <taxon>Rhodobacterales</taxon>
        <taxon>Roseobacteraceae</taxon>
        <taxon>Roseovarius</taxon>
    </lineage>
</organism>
<evidence type="ECO:0000256" key="2">
    <source>
        <dbReference type="ARBA" id="ARBA00005810"/>
    </source>
</evidence>
<dbReference type="GO" id="GO:0003848">
    <property type="term" value="F:2-amino-4-hydroxy-6-hydroxymethyldihydropteridine diphosphokinase activity"/>
    <property type="evidence" value="ECO:0007669"/>
    <property type="project" value="UniProtKB-EC"/>
</dbReference>
<evidence type="ECO:0000256" key="10">
    <source>
        <dbReference type="ARBA" id="ARBA00029409"/>
    </source>
</evidence>
<dbReference type="Pfam" id="PF01288">
    <property type="entry name" value="HPPK"/>
    <property type="match status" value="1"/>
</dbReference>
<evidence type="ECO:0000256" key="8">
    <source>
        <dbReference type="ARBA" id="ARBA00022840"/>
    </source>
</evidence>
<name>A0A0T5NYN8_9RHOB</name>
<evidence type="ECO:0000256" key="3">
    <source>
        <dbReference type="ARBA" id="ARBA00013253"/>
    </source>
</evidence>
<dbReference type="GO" id="GO:0005524">
    <property type="term" value="F:ATP binding"/>
    <property type="evidence" value="ECO:0007669"/>
    <property type="project" value="UniProtKB-KW"/>
</dbReference>
<dbReference type="GO" id="GO:0046656">
    <property type="term" value="P:folic acid biosynthetic process"/>
    <property type="evidence" value="ECO:0007669"/>
    <property type="project" value="UniProtKB-KW"/>
</dbReference>
<dbReference type="PATRIC" id="fig|1641875.4.peg.3155"/>
<dbReference type="UniPathway" id="UPA00077">
    <property type="reaction ID" value="UER00155"/>
</dbReference>
<dbReference type="EMBL" id="LAXJ01000003">
    <property type="protein sequence ID" value="KRS14019.1"/>
    <property type="molecule type" value="Genomic_DNA"/>
</dbReference>
<keyword evidence="7 14" id="KW-0418">Kinase</keyword>
<evidence type="ECO:0000256" key="7">
    <source>
        <dbReference type="ARBA" id="ARBA00022777"/>
    </source>
</evidence>